<proteinExistence type="predicted"/>
<comment type="caution">
    <text evidence="1">The sequence shown here is derived from an EMBL/GenBank/DDBJ whole genome shotgun (WGS) entry which is preliminary data.</text>
</comment>
<name>A0A4R8L4G8_9BURK</name>
<dbReference type="AlphaFoldDB" id="A0A4R8L4G8"/>
<evidence type="ECO:0000313" key="2">
    <source>
        <dbReference type="Proteomes" id="UP000295509"/>
    </source>
</evidence>
<gene>
    <name evidence="1" type="ORF">BX592_1425</name>
</gene>
<sequence length="265" mass="29589">MTARIQRLPIGVGRRERLCIYIGENWAAACASAGPLQRVVRMKAVISAASQHHDATDIGPILAEIEAWLRMHHIRATINWFMSIAHVRYLLLPWDDRLASDSFCETLAAAMFAQQFPGDTRNFAAYQLRLGPIAYGQPRMAALVPHAIVSLITVSTRRCHCRIGRIVPMLSVVWNRYVEQFNAETGVLALIEGERLLRVDYDRGRIASLAIEPYSPDRTRAARLDGFRVFPAADTNAPANARLTLPDLAPDDDPRLAYALCGQCR</sequence>
<dbReference type="Proteomes" id="UP000295509">
    <property type="component" value="Unassembled WGS sequence"/>
</dbReference>
<keyword evidence="2" id="KW-1185">Reference proteome</keyword>
<protein>
    <submittedName>
        <fullName evidence="1">Uncharacterized protein</fullName>
    </submittedName>
</protein>
<evidence type="ECO:0000313" key="1">
    <source>
        <dbReference type="EMBL" id="TDY37165.1"/>
    </source>
</evidence>
<dbReference type="EMBL" id="SORE01000042">
    <property type="protein sequence ID" value="TDY37165.1"/>
    <property type="molecule type" value="Genomic_DNA"/>
</dbReference>
<organism evidence="1 2">
    <name type="scientific">Paraburkholderia rhizosphaerae</name>
    <dbReference type="NCBI Taxonomy" id="480658"/>
    <lineage>
        <taxon>Bacteria</taxon>
        <taxon>Pseudomonadati</taxon>
        <taxon>Pseudomonadota</taxon>
        <taxon>Betaproteobacteria</taxon>
        <taxon>Burkholderiales</taxon>
        <taxon>Burkholderiaceae</taxon>
        <taxon>Paraburkholderia</taxon>
    </lineage>
</organism>
<reference evidence="1 2" key="1">
    <citation type="submission" date="2019-03" db="EMBL/GenBank/DDBJ databases">
        <title>Genomic Encyclopedia of Type Strains, Phase III (KMG-III): the genomes of soil and plant-associated and newly described type strains.</title>
        <authorList>
            <person name="Whitman W."/>
        </authorList>
    </citation>
    <scope>NUCLEOTIDE SEQUENCE [LARGE SCALE GENOMIC DNA]</scope>
    <source>
        <strain evidence="1 2">LMG 29544</strain>
    </source>
</reference>
<accession>A0A4R8L4G8</accession>